<dbReference type="PANTHER" id="PTHR12015">
    <property type="entry name" value="SMALL INDUCIBLE CYTOKINE A"/>
    <property type="match status" value="1"/>
</dbReference>
<dbReference type="Proteomes" id="UP001153269">
    <property type="component" value="Unassembled WGS sequence"/>
</dbReference>
<evidence type="ECO:0000256" key="3">
    <source>
        <dbReference type="SAM" id="SignalP"/>
    </source>
</evidence>
<dbReference type="Gene3D" id="2.40.50.40">
    <property type="match status" value="1"/>
</dbReference>
<accession>A0A9N7YJZ4</accession>
<dbReference type="EMBL" id="CADEAL010000931">
    <property type="protein sequence ID" value="CAB1426964.1"/>
    <property type="molecule type" value="Genomic_DNA"/>
</dbReference>
<keyword evidence="6" id="KW-1185">Reference proteome</keyword>
<dbReference type="GO" id="GO:0005615">
    <property type="term" value="C:extracellular space"/>
    <property type="evidence" value="ECO:0007669"/>
    <property type="project" value="UniProtKB-KW"/>
</dbReference>
<dbReference type="InterPro" id="IPR039809">
    <property type="entry name" value="Chemokine_b/g/d"/>
</dbReference>
<feature type="signal peptide" evidence="3">
    <location>
        <begin position="1"/>
        <end position="21"/>
    </location>
</feature>
<dbReference type="GO" id="GO:0006955">
    <property type="term" value="P:immune response"/>
    <property type="evidence" value="ECO:0007669"/>
    <property type="project" value="InterPro"/>
</dbReference>
<sequence length="242" mass="27220">MRRIVVLAILSFITWMSSVHAMHGPVSGCCLGVSDTRVPLWKIKNYTIQFEGVCPVTAIVFQTELGNRICKDPQSDWAKKAKMKVDEAKRLLEMEQNKKASTRDFASTVPSTTKKVTVKVDKEAKGFLEMEQNTQASTSNPQSDWAEKVTLKVDEAKGLLEIEQNTQASTSDPQSDWAEKVTVKVDEEAKGFLQMEQNTESSTSDFASTVPSTTKAPVKQGRKRRRRRWRLKSRSGRIGKCF</sequence>
<dbReference type="InterPro" id="IPR036048">
    <property type="entry name" value="Interleukin_8-like_sf"/>
</dbReference>
<feature type="compositionally biased region" description="Basic residues" evidence="2">
    <location>
        <begin position="220"/>
        <end position="242"/>
    </location>
</feature>
<dbReference type="GO" id="GO:0008009">
    <property type="term" value="F:chemokine activity"/>
    <property type="evidence" value="ECO:0007669"/>
    <property type="project" value="InterPro"/>
</dbReference>
<comment type="caution">
    <text evidence="5">The sequence shown here is derived from an EMBL/GenBank/DDBJ whole genome shotgun (WGS) entry which is preliminary data.</text>
</comment>
<dbReference type="Pfam" id="PF00048">
    <property type="entry name" value="IL8"/>
    <property type="match status" value="1"/>
</dbReference>
<feature type="compositionally biased region" description="Polar residues" evidence="2">
    <location>
        <begin position="195"/>
        <end position="215"/>
    </location>
</feature>
<name>A0A9N7YJZ4_PLEPL</name>
<dbReference type="PANTHER" id="PTHR12015:SF177">
    <property type="entry name" value="CHEMOKINE INTERLEUKIN-8-LIKE DOMAIN-CONTAINING PROTEIN"/>
    <property type="match status" value="1"/>
</dbReference>
<protein>
    <recommendedName>
        <fullName evidence="4">Chemokine interleukin-8-like domain-containing protein</fullName>
    </recommendedName>
</protein>
<keyword evidence="1" id="KW-0202">Cytokine</keyword>
<gene>
    <name evidence="5" type="ORF">PLEPLA_LOCUS14902</name>
</gene>
<feature type="chain" id="PRO_5040194308" description="Chemokine interleukin-8-like domain-containing protein" evidence="3">
    <location>
        <begin position="22"/>
        <end position="242"/>
    </location>
</feature>
<feature type="domain" description="Chemokine interleukin-8-like" evidence="4">
    <location>
        <begin position="26"/>
        <end position="85"/>
    </location>
</feature>
<evidence type="ECO:0000256" key="2">
    <source>
        <dbReference type="SAM" id="MobiDB-lite"/>
    </source>
</evidence>
<reference evidence="5" key="1">
    <citation type="submission" date="2020-03" db="EMBL/GenBank/DDBJ databases">
        <authorList>
            <person name="Weist P."/>
        </authorList>
    </citation>
    <scope>NUCLEOTIDE SEQUENCE</scope>
</reference>
<feature type="region of interest" description="Disordered" evidence="2">
    <location>
        <begin position="195"/>
        <end position="242"/>
    </location>
</feature>
<proteinExistence type="predicted"/>
<keyword evidence="3" id="KW-0732">Signal</keyword>
<evidence type="ECO:0000313" key="6">
    <source>
        <dbReference type="Proteomes" id="UP001153269"/>
    </source>
</evidence>
<evidence type="ECO:0000259" key="4">
    <source>
        <dbReference type="SMART" id="SM00199"/>
    </source>
</evidence>
<dbReference type="SUPFAM" id="SSF54117">
    <property type="entry name" value="Interleukin 8-like chemokines"/>
    <property type="match status" value="1"/>
</dbReference>
<dbReference type="SMART" id="SM00199">
    <property type="entry name" value="SCY"/>
    <property type="match status" value="1"/>
</dbReference>
<dbReference type="InterPro" id="IPR001811">
    <property type="entry name" value="Chemokine_IL8-like_dom"/>
</dbReference>
<evidence type="ECO:0000256" key="1">
    <source>
        <dbReference type="ARBA" id="ARBA00022514"/>
    </source>
</evidence>
<evidence type="ECO:0000313" key="5">
    <source>
        <dbReference type="EMBL" id="CAB1426964.1"/>
    </source>
</evidence>
<dbReference type="AlphaFoldDB" id="A0A9N7YJZ4"/>
<organism evidence="5 6">
    <name type="scientific">Pleuronectes platessa</name>
    <name type="common">European plaice</name>
    <dbReference type="NCBI Taxonomy" id="8262"/>
    <lineage>
        <taxon>Eukaryota</taxon>
        <taxon>Metazoa</taxon>
        <taxon>Chordata</taxon>
        <taxon>Craniata</taxon>
        <taxon>Vertebrata</taxon>
        <taxon>Euteleostomi</taxon>
        <taxon>Actinopterygii</taxon>
        <taxon>Neopterygii</taxon>
        <taxon>Teleostei</taxon>
        <taxon>Neoteleostei</taxon>
        <taxon>Acanthomorphata</taxon>
        <taxon>Carangaria</taxon>
        <taxon>Pleuronectiformes</taxon>
        <taxon>Pleuronectoidei</taxon>
        <taxon>Pleuronectidae</taxon>
        <taxon>Pleuronectes</taxon>
    </lineage>
</organism>